<feature type="transmembrane region" description="Helical" evidence="6">
    <location>
        <begin position="149"/>
        <end position="169"/>
    </location>
</feature>
<dbReference type="Proteomes" id="UP000715965">
    <property type="component" value="Unassembled WGS sequence"/>
</dbReference>
<feature type="transmembrane region" description="Helical" evidence="6">
    <location>
        <begin position="35"/>
        <end position="56"/>
    </location>
</feature>
<evidence type="ECO:0000256" key="2">
    <source>
        <dbReference type="ARBA" id="ARBA00008333"/>
    </source>
</evidence>
<evidence type="ECO:0000313" key="8">
    <source>
        <dbReference type="Proteomes" id="UP000715965"/>
    </source>
</evidence>
<comment type="similarity">
    <text evidence="2">Belongs to the oxidase-dependent Fe transporter (OFeT) (TC 9.A.10.1) family.</text>
</comment>
<comment type="subcellular location">
    <subcellularLocation>
        <location evidence="1">Membrane</location>
        <topology evidence="1">Multi-pass membrane protein</topology>
    </subcellularLocation>
</comment>
<reference evidence="7 8" key="1">
    <citation type="submission" date="2020-10" db="EMBL/GenBank/DDBJ databases">
        <title>Draft genome of Ramlibacter aquaticus LMG 30558.</title>
        <authorList>
            <person name="Props R."/>
        </authorList>
    </citation>
    <scope>NUCLEOTIDE SEQUENCE [LARGE SCALE GENOMIC DNA]</scope>
    <source>
        <strain evidence="7 8">LMG 30558</strain>
    </source>
</reference>
<evidence type="ECO:0000256" key="1">
    <source>
        <dbReference type="ARBA" id="ARBA00004141"/>
    </source>
</evidence>
<feature type="transmembrane region" description="Helical" evidence="6">
    <location>
        <begin position="181"/>
        <end position="201"/>
    </location>
</feature>
<dbReference type="RefSeq" id="WP_193780227.1">
    <property type="nucleotide sequence ID" value="NZ_JADDOJ010000028.1"/>
</dbReference>
<feature type="transmembrane region" description="Helical" evidence="6">
    <location>
        <begin position="12"/>
        <end position="30"/>
    </location>
</feature>
<keyword evidence="5 6" id="KW-0472">Membrane</keyword>
<dbReference type="PANTHER" id="PTHR31632">
    <property type="entry name" value="IRON TRANSPORTER FTH1"/>
    <property type="match status" value="1"/>
</dbReference>
<evidence type="ECO:0000256" key="6">
    <source>
        <dbReference type="SAM" id="Phobius"/>
    </source>
</evidence>
<evidence type="ECO:0000256" key="3">
    <source>
        <dbReference type="ARBA" id="ARBA00022692"/>
    </source>
</evidence>
<sequence length="276" mass="28255">MFAAALIVFRESLEAALFVGIVAAATQGLAGRGRLLGGGVGMGVLGAIVLAILAPVVSGWADGLGQDFVNIAVLSVALAMLLWHCIWVAAHSREMAMDARRLGQEVQQGQRAPLALLVAVALAVLREGAETVLFVGGAITGSGSATPASSIALAVLVGLGLGASAGWLIYRGLSRIPARHVFAATNLLIAVLAGSIASQLVKALAQAGLLERWTAPVWDTSGALSPDSALGTLLHALVGYDAQPSGAQIASYAAVLALIWFGSRLMQQRARAPQQR</sequence>
<accession>A0ABR9SEA9</accession>
<keyword evidence="8" id="KW-1185">Reference proteome</keyword>
<comment type="caution">
    <text evidence="7">The sequence shown here is derived from an EMBL/GenBank/DDBJ whole genome shotgun (WGS) entry which is preliminary data.</text>
</comment>
<dbReference type="PANTHER" id="PTHR31632:SF2">
    <property type="entry name" value="PLASMA MEMBRANE IRON PERMEASE"/>
    <property type="match status" value="1"/>
</dbReference>
<gene>
    <name evidence="7" type="ORF">IM725_08925</name>
</gene>
<proteinExistence type="inferred from homology"/>
<feature type="transmembrane region" description="Helical" evidence="6">
    <location>
        <begin position="68"/>
        <end position="90"/>
    </location>
</feature>
<keyword evidence="4 6" id="KW-1133">Transmembrane helix</keyword>
<dbReference type="InterPro" id="IPR004923">
    <property type="entry name" value="FTR1/Fip1/EfeU"/>
</dbReference>
<organism evidence="7 8">
    <name type="scientific">Ramlibacter aquaticus</name>
    <dbReference type="NCBI Taxonomy" id="2780094"/>
    <lineage>
        <taxon>Bacteria</taxon>
        <taxon>Pseudomonadati</taxon>
        <taxon>Pseudomonadota</taxon>
        <taxon>Betaproteobacteria</taxon>
        <taxon>Burkholderiales</taxon>
        <taxon>Comamonadaceae</taxon>
        <taxon>Ramlibacter</taxon>
    </lineage>
</organism>
<dbReference type="EMBL" id="JADDOJ010000028">
    <property type="protein sequence ID" value="MBE7940691.1"/>
    <property type="molecule type" value="Genomic_DNA"/>
</dbReference>
<dbReference type="Pfam" id="PF03239">
    <property type="entry name" value="FTR1"/>
    <property type="match status" value="1"/>
</dbReference>
<protein>
    <submittedName>
        <fullName evidence="7">FTR1 family protein</fullName>
    </submittedName>
</protein>
<evidence type="ECO:0000256" key="4">
    <source>
        <dbReference type="ARBA" id="ARBA00022989"/>
    </source>
</evidence>
<evidence type="ECO:0000256" key="5">
    <source>
        <dbReference type="ARBA" id="ARBA00023136"/>
    </source>
</evidence>
<evidence type="ECO:0000313" key="7">
    <source>
        <dbReference type="EMBL" id="MBE7940691.1"/>
    </source>
</evidence>
<keyword evidence="3 6" id="KW-0812">Transmembrane</keyword>
<name>A0ABR9SEA9_9BURK</name>
<feature type="transmembrane region" description="Helical" evidence="6">
    <location>
        <begin position="249"/>
        <end position="266"/>
    </location>
</feature>